<feature type="compositionally biased region" description="Low complexity" evidence="10">
    <location>
        <begin position="71"/>
        <end position="83"/>
    </location>
</feature>
<dbReference type="KEGG" id="sre:PTSG_09923"/>
<sequence length="829" mass="89797">MMQTAKSQQAGSSSSSSTTAATSLLSASETPKPPDEPPVVVSDSDSGMEDNGQNSASEPRSPVSPTPPPSSSSLTTTTITTTTAAADNQLGSTVNKRTPTITTTTATKQKQTGRCFGPMECLEDALQDQWWTTLFDDMYLKTDGDVVEDPSITADEVTVLLNNIDFPPNARVLDLCCGQGRHSLELARRRPDIRVHGVDQSAFLIDLARSRAMADTTDATLATRTAFTVADCRSLPFTFPPASAEEEEEEEEEEEDTRFDVVMVMGNSFGYFEREEADRIVLAEIARVLKPNGTLVLDLTDGAYMKRNFSPRSWEWIDATMFVCRERQLARDGRRLVSREIITSTTDGVVRDQLYAERLYELGEMQALLAHMGFPACRQVDTLTGEASARGQDLGMMEHRMLLAATPTAAVASKTATGVAGDVMTSAVTTPSETAAATAGVPTLALNTRELVVVTGDPSMPSSEKLNQQWNPEDLETVARMQAAVKRLAEKNRTKVTFLNAHQTLLQDLERVAVGAHSTTTTKQQESLPLVLNLCDEGLFNDARLELHVTALFDLKGLPYTGAGSACLAVCYDKGLVNAAAKSMGVPVPAEVQVLAHEDVHASTAATPASSAVQRVVAEVGFPAFIKPARGDGSVGITTGSIVHGEEELVAYINTIRAAANVLCKDVLVQEYLQGEEISIGVVGNPAFDAVSGDVDPASIRQLPVLRVDYSALPSDLPPILAYESKWDPSSPYWTAVSYAPATNLSPSHVAQLYNQCCRLFARLELRDYGRFDLRFSERDNVFKLLEVNPNPGWCWDGKLALMYERAGLPYEQLIADIVNAGANRSNNH</sequence>
<dbReference type="STRING" id="946362.F2UNJ0"/>
<keyword evidence="6 9" id="KW-0067">ATP-binding</keyword>
<evidence type="ECO:0000256" key="9">
    <source>
        <dbReference type="PROSITE-ProRule" id="PRU00409"/>
    </source>
</evidence>
<dbReference type="GO" id="GO:0005524">
    <property type="term" value="F:ATP binding"/>
    <property type="evidence" value="ECO:0007669"/>
    <property type="project" value="UniProtKB-UniRule"/>
</dbReference>
<evidence type="ECO:0000256" key="4">
    <source>
        <dbReference type="ARBA" id="ARBA00022598"/>
    </source>
</evidence>
<dbReference type="OMA" id="PKICGYE"/>
<dbReference type="AlphaFoldDB" id="F2UNJ0"/>
<keyword evidence="4 12" id="KW-0436">Ligase</keyword>
<proteinExistence type="inferred from homology"/>
<dbReference type="InterPro" id="IPR011761">
    <property type="entry name" value="ATP-grasp"/>
</dbReference>
<dbReference type="Gene3D" id="3.30.1490.20">
    <property type="entry name" value="ATP-grasp fold, A domain"/>
    <property type="match status" value="1"/>
</dbReference>
<dbReference type="Gene3D" id="3.30.470.20">
    <property type="entry name" value="ATP-grasp fold, B domain"/>
    <property type="match status" value="1"/>
</dbReference>
<comment type="similarity">
    <text evidence="2">Belongs to the D-alanine--D-alanine ligase family.</text>
</comment>
<name>F2UNJ0_SALR5</name>
<dbReference type="SUPFAM" id="SSF56059">
    <property type="entry name" value="Glutathione synthetase ATP-binding domain-like"/>
    <property type="match status" value="1"/>
</dbReference>
<dbReference type="Pfam" id="PF13649">
    <property type="entry name" value="Methyltransf_25"/>
    <property type="match status" value="1"/>
</dbReference>
<dbReference type="PROSITE" id="PS00844">
    <property type="entry name" value="DALA_DALA_LIGASE_2"/>
    <property type="match status" value="1"/>
</dbReference>
<dbReference type="EMBL" id="GL832984">
    <property type="protein sequence ID" value="EGD79195.1"/>
    <property type="molecule type" value="Genomic_DNA"/>
</dbReference>
<evidence type="ECO:0000256" key="5">
    <source>
        <dbReference type="ARBA" id="ARBA00022741"/>
    </source>
</evidence>
<gene>
    <name evidence="12" type="ORF">PTSG_09923</name>
</gene>
<feature type="compositionally biased region" description="Low complexity" evidence="10">
    <location>
        <begin position="93"/>
        <end position="109"/>
    </location>
</feature>
<feature type="compositionally biased region" description="Low complexity" evidence="10">
    <location>
        <begin position="12"/>
        <end position="28"/>
    </location>
</feature>
<dbReference type="PANTHER" id="PTHR23132">
    <property type="entry name" value="D-ALANINE--D-ALANINE LIGASE"/>
    <property type="match status" value="1"/>
</dbReference>
<keyword evidence="5 9" id="KW-0547">Nucleotide-binding</keyword>
<evidence type="ECO:0000256" key="8">
    <source>
        <dbReference type="ARBA" id="ARBA00022984"/>
    </source>
</evidence>
<reference evidence="12" key="1">
    <citation type="submission" date="2009-08" db="EMBL/GenBank/DDBJ databases">
        <title>Annotation of Salpingoeca rosetta.</title>
        <authorList>
            <consortium name="The Broad Institute Genome Sequencing Platform"/>
            <person name="Russ C."/>
            <person name="Cuomo C."/>
            <person name="Burger G."/>
            <person name="Gray M.W."/>
            <person name="Holland P.W.H."/>
            <person name="King N."/>
            <person name="Lang F.B.F."/>
            <person name="Roger A.J."/>
            <person name="Ruiz-Trillo I."/>
            <person name="Young S.K."/>
            <person name="Zeng Q."/>
            <person name="Gargeya S."/>
            <person name="Alvarado L."/>
            <person name="Berlin A."/>
            <person name="Chapman S.B."/>
            <person name="Chen Z."/>
            <person name="Freedman E."/>
            <person name="Gellesch M."/>
            <person name="Goldberg J."/>
            <person name="Griggs A."/>
            <person name="Gujja S."/>
            <person name="Heilman E."/>
            <person name="Heiman D."/>
            <person name="Howarth C."/>
            <person name="Mehta T."/>
            <person name="Neiman D."/>
            <person name="Pearson M."/>
            <person name="Roberts A."/>
            <person name="Saif S."/>
            <person name="Shea T."/>
            <person name="Shenoy N."/>
            <person name="Sisk P."/>
            <person name="Stolte C."/>
            <person name="Sykes S."/>
            <person name="White J."/>
            <person name="Yandava C."/>
            <person name="Haas B."/>
            <person name="Nusbaum C."/>
            <person name="Birren B."/>
        </authorList>
    </citation>
    <scope>NUCLEOTIDE SEQUENCE [LARGE SCALE GENOMIC DNA]</scope>
    <source>
        <strain evidence="12">ATCC 50818</strain>
    </source>
</reference>
<evidence type="ECO:0000256" key="3">
    <source>
        <dbReference type="ARBA" id="ARBA00022490"/>
    </source>
</evidence>
<keyword evidence="8" id="KW-0573">Peptidoglycan synthesis</keyword>
<dbReference type="CDD" id="cd02440">
    <property type="entry name" value="AdoMet_MTases"/>
    <property type="match status" value="1"/>
</dbReference>
<keyword evidence="7" id="KW-0133">Cell shape</keyword>
<dbReference type="InParanoid" id="F2UNJ0"/>
<dbReference type="RefSeq" id="XP_004989280.1">
    <property type="nucleotide sequence ID" value="XM_004989223.1"/>
</dbReference>
<evidence type="ECO:0000256" key="6">
    <source>
        <dbReference type="ARBA" id="ARBA00022840"/>
    </source>
</evidence>
<dbReference type="GeneID" id="16069824"/>
<dbReference type="GO" id="GO:0046872">
    <property type="term" value="F:metal ion binding"/>
    <property type="evidence" value="ECO:0007669"/>
    <property type="project" value="InterPro"/>
</dbReference>
<evidence type="ECO:0000313" key="13">
    <source>
        <dbReference type="Proteomes" id="UP000007799"/>
    </source>
</evidence>
<evidence type="ECO:0000259" key="11">
    <source>
        <dbReference type="PROSITE" id="PS50975"/>
    </source>
</evidence>
<feature type="compositionally biased region" description="Polar residues" evidence="10">
    <location>
        <begin position="1"/>
        <end position="11"/>
    </location>
</feature>
<dbReference type="InterPro" id="IPR029063">
    <property type="entry name" value="SAM-dependent_MTases_sf"/>
</dbReference>
<evidence type="ECO:0000256" key="1">
    <source>
        <dbReference type="ARBA" id="ARBA00004496"/>
    </source>
</evidence>
<evidence type="ECO:0000256" key="10">
    <source>
        <dbReference type="SAM" id="MobiDB-lite"/>
    </source>
</evidence>
<dbReference type="GO" id="GO:0008360">
    <property type="term" value="P:regulation of cell shape"/>
    <property type="evidence" value="ECO:0007669"/>
    <property type="project" value="UniProtKB-KW"/>
</dbReference>
<dbReference type="Gene3D" id="3.40.50.150">
    <property type="entry name" value="Vaccinia Virus protein VP39"/>
    <property type="match status" value="1"/>
</dbReference>
<dbReference type="InterPro" id="IPR041698">
    <property type="entry name" value="Methyltransf_25"/>
</dbReference>
<feature type="domain" description="ATP-grasp" evidence="11">
    <location>
        <begin position="578"/>
        <end position="820"/>
    </location>
</feature>
<dbReference type="InterPro" id="IPR011095">
    <property type="entry name" value="Dala_Dala_lig_C"/>
</dbReference>
<comment type="subcellular location">
    <subcellularLocation>
        <location evidence="1">Cytoplasm</location>
    </subcellularLocation>
</comment>
<dbReference type="GO" id="GO:0005737">
    <property type="term" value="C:cytoplasm"/>
    <property type="evidence" value="ECO:0007669"/>
    <property type="project" value="UniProtKB-SubCell"/>
</dbReference>
<dbReference type="OrthoDB" id="2013972at2759"/>
<evidence type="ECO:0000313" key="12">
    <source>
        <dbReference type="EMBL" id="EGD79195.1"/>
    </source>
</evidence>
<evidence type="ECO:0000256" key="7">
    <source>
        <dbReference type="ARBA" id="ARBA00022960"/>
    </source>
</evidence>
<dbReference type="GO" id="GO:0008716">
    <property type="term" value="F:D-alanine-D-alanine ligase activity"/>
    <property type="evidence" value="ECO:0007669"/>
    <property type="project" value="InterPro"/>
</dbReference>
<protein>
    <submittedName>
        <fullName evidence="12">D-alanine-D-alanine ligase</fullName>
    </submittedName>
</protein>
<dbReference type="PROSITE" id="PS50975">
    <property type="entry name" value="ATP_GRASP"/>
    <property type="match status" value="1"/>
</dbReference>
<keyword evidence="13" id="KW-1185">Reference proteome</keyword>
<dbReference type="Pfam" id="PF07478">
    <property type="entry name" value="Dala_Dala_lig_C"/>
    <property type="match status" value="1"/>
</dbReference>
<dbReference type="eggNOG" id="ENOG502RB81">
    <property type="taxonomic scope" value="Eukaryota"/>
</dbReference>
<organism evidence="13">
    <name type="scientific">Salpingoeca rosetta (strain ATCC 50818 / BSB-021)</name>
    <dbReference type="NCBI Taxonomy" id="946362"/>
    <lineage>
        <taxon>Eukaryota</taxon>
        <taxon>Choanoflagellata</taxon>
        <taxon>Craspedida</taxon>
        <taxon>Salpingoecidae</taxon>
        <taxon>Salpingoeca</taxon>
    </lineage>
</organism>
<dbReference type="Proteomes" id="UP000007799">
    <property type="component" value="Unassembled WGS sequence"/>
</dbReference>
<evidence type="ECO:0000256" key="2">
    <source>
        <dbReference type="ARBA" id="ARBA00010871"/>
    </source>
</evidence>
<dbReference type="PANTHER" id="PTHR23132:SF23">
    <property type="entry name" value="D-ALANINE--D-ALANINE LIGASE B"/>
    <property type="match status" value="1"/>
</dbReference>
<accession>F2UNJ0</accession>
<feature type="region of interest" description="Disordered" evidence="10">
    <location>
        <begin position="1"/>
        <end position="109"/>
    </location>
</feature>
<keyword evidence="3" id="KW-0963">Cytoplasm</keyword>
<dbReference type="InterPro" id="IPR000291">
    <property type="entry name" value="D-Ala_lig_Van_CS"/>
</dbReference>
<dbReference type="InterPro" id="IPR013815">
    <property type="entry name" value="ATP_grasp_subdomain_1"/>
</dbReference>
<dbReference type="SUPFAM" id="SSF53335">
    <property type="entry name" value="S-adenosyl-L-methionine-dependent methyltransferases"/>
    <property type="match status" value="1"/>
</dbReference>